<evidence type="ECO:0000313" key="1">
    <source>
        <dbReference type="EMBL" id="GAA0717822.1"/>
    </source>
</evidence>
<proteinExistence type="predicted"/>
<accession>A0ABN1INJ9</accession>
<reference evidence="1 2" key="1">
    <citation type="journal article" date="2019" name="Int. J. Syst. Evol. Microbiol.">
        <title>The Global Catalogue of Microorganisms (GCM) 10K type strain sequencing project: providing services to taxonomists for standard genome sequencing and annotation.</title>
        <authorList>
            <consortium name="The Broad Institute Genomics Platform"/>
            <consortium name="The Broad Institute Genome Sequencing Center for Infectious Disease"/>
            <person name="Wu L."/>
            <person name="Ma J."/>
        </authorList>
    </citation>
    <scope>NUCLEOTIDE SEQUENCE [LARGE SCALE GENOMIC DNA]</scope>
    <source>
        <strain evidence="1 2">JCM 15974</strain>
    </source>
</reference>
<evidence type="ECO:0000313" key="2">
    <source>
        <dbReference type="Proteomes" id="UP001501758"/>
    </source>
</evidence>
<dbReference type="Gene3D" id="2.40.160.20">
    <property type="match status" value="1"/>
</dbReference>
<organism evidence="1 2">
    <name type="scientific">Aquimarina litoralis</name>
    <dbReference type="NCBI Taxonomy" id="584605"/>
    <lineage>
        <taxon>Bacteria</taxon>
        <taxon>Pseudomonadati</taxon>
        <taxon>Bacteroidota</taxon>
        <taxon>Flavobacteriia</taxon>
        <taxon>Flavobacteriales</taxon>
        <taxon>Flavobacteriaceae</taxon>
        <taxon>Aquimarina</taxon>
    </lineage>
</organism>
<dbReference type="SUPFAM" id="SSF56925">
    <property type="entry name" value="OMPA-like"/>
    <property type="match status" value="1"/>
</dbReference>
<sequence length="225" mass="25200">MYTAALMKSTLFGFFVIKKYYTNLQFFLIIFLLTSYMTNAQVTLRIEPGILLDTDSNNLGLLLNAEPNVKASEKSTIGLRFGISINPHKIRLDCSLPYFIDELDDNGVISFVPTYDYNINNKYYSPYIGVGLGYYLFNNVDVSNRNSSTSDVLEGSVKNQLGFLLRGGLDIGNVRCGLEYNFMPNADIKIQSEQKIGIINNSYLGLFIGIKIGGRKIKTNYSGNI</sequence>
<dbReference type="InterPro" id="IPR011250">
    <property type="entry name" value="OMP/PagP_B-barrel"/>
</dbReference>
<evidence type="ECO:0008006" key="3">
    <source>
        <dbReference type="Google" id="ProtNLM"/>
    </source>
</evidence>
<gene>
    <name evidence="1" type="ORF">GCM10009430_15200</name>
</gene>
<dbReference type="Proteomes" id="UP001501758">
    <property type="component" value="Unassembled WGS sequence"/>
</dbReference>
<name>A0ABN1INJ9_9FLAO</name>
<protein>
    <recommendedName>
        <fullName evidence="3">Outer membrane protein beta-barrel domain-containing protein</fullName>
    </recommendedName>
</protein>
<dbReference type="RefSeq" id="WP_343911739.1">
    <property type="nucleotide sequence ID" value="NZ_BAAAGE010000001.1"/>
</dbReference>
<comment type="caution">
    <text evidence="1">The sequence shown here is derived from an EMBL/GenBank/DDBJ whole genome shotgun (WGS) entry which is preliminary data.</text>
</comment>
<dbReference type="EMBL" id="BAAAGE010000001">
    <property type="protein sequence ID" value="GAA0717822.1"/>
    <property type="molecule type" value="Genomic_DNA"/>
</dbReference>
<keyword evidence="2" id="KW-1185">Reference proteome</keyword>